<dbReference type="Proteomes" id="UP000503287">
    <property type="component" value="Chromosome"/>
</dbReference>
<name>A0A6G6SNH7_PROVU</name>
<evidence type="ECO:0000256" key="1">
    <source>
        <dbReference type="SAM" id="Phobius"/>
    </source>
</evidence>
<dbReference type="RefSeq" id="WP_164526879.1">
    <property type="nucleotide sequence ID" value="NZ_CP047344.1"/>
</dbReference>
<feature type="transmembrane region" description="Helical" evidence="1">
    <location>
        <begin position="20"/>
        <end position="41"/>
    </location>
</feature>
<dbReference type="EMBL" id="CP047344">
    <property type="protein sequence ID" value="QIF95957.1"/>
    <property type="molecule type" value="Genomic_DNA"/>
</dbReference>
<keyword evidence="1" id="KW-1133">Transmembrane helix</keyword>
<gene>
    <name evidence="2" type="ORF">GTH24_19530</name>
</gene>
<evidence type="ECO:0000313" key="3">
    <source>
        <dbReference type="Proteomes" id="UP000503287"/>
    </source>
</evidence>
<keyword evidence="1" id="KW-0812">Transmembrane</keyword>
<protein>
    <submittedName>
        <fullName evidence="2">Fimbrial assembly protein</fullName>
    </submittedName>
</protein>
<sequence>MYQVNYLPWRHNLFRKRIVIWTYQTLIFITITLIICGYYTYHLAQKRNTASALHTQTQQQEKGLFEQLNIYQQQKEQTDLCSQRYSLYYKNWLRYLHYIRFFQAIEVYLPAAVWVSHYSDTDNSHSLDLILPKTQSLSFITHFKQHPILATLSLDYLQQSKISPSYTEVHLTGKWEIDEPWNKKDVEEVP</sequence>
<organism evidence="2 3">
    <name type="scientific">Proteus vulgaris</name>
    <dbReference type="NCBI Taxonomy" id="585"/>
    <lineage>
        <taxon>Bacteria</taxon>
        <taxon>Pseudomonadati</taxon>
        <taxon>Pseudomonadota</taxon>
        <taxon>Gammaproteobacteria</taxon>
        <taxon>Enterobacterales</taxon>
        <taxon>Morganellaceae</taxon>
        <taxon>Proteus</taxon>
    </lineage>
</organism>
<keyword evidence="1" id="KW-0472">Membrane</keyword>
<proteinExistence type="predicted"/>
<evidence type="ECO:0000313" key="2">
    <source>
        <dbReference type="EMBL" id="QIF95957.1"/>
    </source>
</evidence>
<keyword evidence="3" id="KW-1185">Reference proteome</keyword>
<accession>A0A6G6SNH7</accession>
<dbReference type="AlphaFoldDB" id="A0A6G6SNH7"/>
<reference evidence="2 3" key="1">
    <citation type="submission" date="2020-01" db="EMBL/GenBank/DDBJ databases">
        <title>The genomic epidemiology of tigecycline resistance gene tet(X) variants in a swine farm in China.</title>
        <authorList>
            <person name="Peng K."/>
            <person name="Li R."/>
        </authorList>
    </citation>
    <scope>NUCLEOTIDE SEQUENCE [LARGE SCALE GENOMIC DNA]</scope>
    <source>
        <strain evidence="2 3">ZN3</strain>
    </source>
</reference>